<gene>
    <name evidence="2" type="ORF">A7E75_08470</name>
</gene>
<dbReference type="PANTHER" id="PTHR36928">
    <property type="entry name" value="PHOSPHATASE YCDX-RELATED"/>
    <property type="match status" value="1"/>
</dbReference>
<protein>
    <submittedName>
        <fullName evidence="2">Phosphatase</fullName>
    </submittedName>
</protein>
<dbReference type="CDD" id="cd07437">
    <property type="entry name" value="PHP_HisPPase_Ycdx_like"/>
    <property type="match status" value="1"/>
</dbReference>
<dbReference type="KEGG" id="pace:A6070_02440"/>
<dbReference type="Proteomes" id="UP000182264">
    <property type="component" value="Chromosome"/>
</dbReference>
<evidence type="ECO:0000259" key="1">
    <source>
        <dbReference type="SMART" id="SM00481"/>
    </source>
</evidence>
<proteinExistence type="predicted"/>
<dbReference type="GO" id="GO:0071978">
    <property type="term" value="P:bacterial-type flagellum-dependent swarming motility"/>
    <property type="evidence" value="ECO:0007669"/>
    <property type="project" value="TreeGrafter"/>
</dbReference>
<accession>A0A1L3GGE2</accession>
<dbReference type="AlphaFoldDB" id="A0A1L3GGE2"/>
<dbReference type="EMBL" id="CP015518">
    <property type="protein sequence ID" value="APG25043.1"/>
    <property type="molecule type" value="Genomic_DNA"/>
</dbReference>
<feature type="domain" description="Polymerase/histidinol phosphatase N-terminal" evidence="1">
    <location>
        <begin position="9"/>
        <end position="83"/>
    </location>
</feature>
<dbReference type="Pfam" id="PF13263">
    <property type="entry name" value="PHP_C"/>
    <property type="match status" value="1"/>
</dbReference>
<dbReference type="Gene3D" id="3.20.20.140">
    <property type="entry name" value="Metal-dependent hydrolases"/>
    <property type="match status" value="1"/>
</dbReference>
<evidence type="ECO:0000313" key="2">
    <source>
        <dbReference type="EMBL" id="APG25043.1"/>
    </source>
</evidence>
<evidence type="ECO:0000313" key="3">
    <source>
        <dbReference type="Proteomes" id="UP000182264"/>
    </source>
</evidence>
<dbReference type="PANTHER" id="PTHR36928:SF1">
    <property type="entry name" value="PHOSPHATASE YCDX-RELATED"/>
    <property type="match status" value="1"/>
</dbReference>
<dbReference type="InterPro" id="IPR016195">
    <property type="entry name" value="Pol/histidinol_Pase-like"/>
</dbReference>
<dbReference type="GO" id="GO:0008270">
    <property type="term" value="F:zinc ion binding"/>
    <property type="evidence" value="ECO:0007669"/>
    <property type="project" value="TreeGrafter"/>
</dbReference>
<dbReference type="SMART" id="SM00481">
    <property type="entry name" value="POLIIIAc"/>
    <property type="match status" value="1"/>
</dbReference>
<dbReference type="InterPro" id="IPR003141">
    <property type="entry name" value="Pol/His_phosphatase_N"/>
</dbReference>
<dbReference type="NCBIfam" id="NF006702">
    <property type="entry name" value="PRK09248.1"/>
    <property type="match status" value="1"/>
</dbReference>
<name>A0A1L3GGE2_SYNAC</name>
<organism evidence="2 3">
    <name type="scientific">Syntrophotalea acetylenica</name>
    <name type="common">Pelobacter acetylenicus</name>
    <dbReference type="NCBI Taxonomy" id="29542"/>
    <lineage>
        <taxon>Bacteria</taxon>
        <taxon>Pseudomonadati</taxon>
        <taxon>Thermodesulfobacteriota</taxon>
        <taxon>Desulfuromonadia</taxon>
        <taxon>Desulfuromonadales</taxon>
        <taxon>Syntrophotaleaceae</taxon>
        <taxon>Syntrophotalea</taxon>
    </lineage>
</organism>
<dbReference type="OrthoDB" id="9808747at2"/>
<dbReference type="Pfam" id="PF02811">
    <property type="entry name" value="PHP"/>
    <property type="match status" value="1"/>
</dbReference>
<keyword evidence="3" id="KW-1185">Reference proteome</keyword>
<dbReference type="GO" id="GO:0042578">
    <property type="term" value="F:phosphoric ester hydrolase activity"/>
    <property type="evidence" value="ECO:0007669"/>
    <property type="project" value="TreeGrafter"/>
</dbReference>
<dbReference type="GO" id="GO:0005829">
    <property type="term" value="C:cytosol"/>
    <property type="evidence" value="ECO:0007669"/>
    <property type="project" value="TreeGrafter"/>
</dbReference>
<dbReference type="SUPFAM" id="SSF89550">
    <property type="entry name" value="PHP domain-like"/>
    <property type="match status" value="1"/>
</dbReference>
<dbReference type="RefSeq" id="WP_072286894.1">
    <property type="nucleotide sequence ID" value="NZ_CP015455.1"/>
</dbReference>
<reference evidence="2 3" key="1">
    <citation type="journal article" date="2017" name="Genome Announc.">
        <title>Complete Genome Sequences of Two Acetylene-Fermenting Pelobacter acetylenicus Strains.</title>
        <authorList>
            <person name="Sutton J.M."/>
            <person name="Baesman S.M."/>
            <person name="Fierst J.L."/>
            <person name="Poret-Peterson A.T."/>
            <person name="Oremland R.S."/>
            <person name="Dunlap D.S."/>
            <person name="Akob D.M."/>
        </authorList>
    </citation>
    <scope>NUCLEOTIDE SEQUENCE [LARGE SCALE GENOMIC DNA]</scope>
    <source>
        <strain evidence="2 3">DSM 3247</strain>
    </source>
</reference>
<dbReference type="InterPro" id="IPR050243">
    <property type="entry name" value="PHP_phosphatase"/>
</dbReference>
<dbReference type="InterPro" id="IPR004013">
    <property type="entry name" value="PHP_dom"/>
</dbReference>
<dbReference type="STRING" id="29542.A6070_02440"/>
<sequence length="240" mass="25444">MTATINAEVDLHVHSLASGHAYSTIGEIATAAAARGLRGVAMTDHGPAMPAAPHPYHFECLYMIPDYLSGVRIIKGVEANIVGPDRVDLCDRLLDKMDVVLAGFHHDCGFGPSDCKANTRAVLALMENPRIHIICHPGNPGFPLDYETVARQAAATGTALEINNSSFITSRLGSADNCRLIARLCARFGCPVAIGSDSHVAQNVGNFTQAIAILAEAGVDSEQIVNRTLESTLAFLGLKN</sequence>